<evidence type="ECO:0000256" key="7">
    <source>
        <dbReference type="ARBA" id="ARBA00023277"/>
    </source>
</evidence>
<comment type="subcellular location">
    <subcellularLocation>
        <location evidence="1">Secreted</location>
        <location evidence="1">Cell wall</location>
    </subcellularLocation>
</comment>
<sequence length="394" mass="40511">MKLCRIALLATAGSIVAAQPHKHQHFHRNLGKRNPAVTVVDVPGPTVIAYALSDGSPISEEECLEGIRNGTLVWADGDESVSSTPAVVPVPAPAPTPTPSSSNDVGAAFYQKPSSSPAAQPPSSGSSPSSSSPDATGLDLDFPDGQVDCSTFPSQYGAFAVPWEGLGGYSGIQYVTFSGDGSSITHIDTAVSGMGCTEGAMCSYACPPGYQKSQWPTAQGSTGQSIGGLLCKNGKLHLTNPDLSKKLCIEGVGNVVVKNQLGENVAICRTDYPGTESETIPTNVGPGQTEPLTCPNGNTYYQHQGAITSAQYYLNPAGVSVDKACTWGSSGSSVGNWAPMNLGIGQRDGLTWIGLFANAPTNPNTAALNYKVEITGNLGGSCKFEGGGSFPGCT</sequence>
<dbReference type="GO" id="GO:0031505">
    <property type="term" value="P:fungal-type cell wall organization"/>
    <property type="evidence" value="ECO:0007669"/>
    <property type="project" value="TreeGrafter"/>
</dbReference>
<dbReference type="GO" id="GO:0000272">
    <property type="term" value="P:polysaccharide catabolic process"/>
    <property type="evidence" value="ECO:0007669"/>
    <property type="project" value="UniProtKB-KW"/>
</dbReference>
<dbReference type="InterPro" id="IPR005556">
    <property type="entry name" value="SUN"/>
</dbReference>
<keyword evidence="3" id="KW-0134">Cell wall</keyword>
<evidence type="ECO:0000256" key="3">
    <source>
        <dbReference type="ARBA" id="ARBA00022512"/>
    </source>
</evidence>
<accession>A0A9P8IBX6</accession>
<feature type="chain" id="PRO_5040243491" evidence="12">
    <location>
        <begin position="19"/>
        <end position="394"/>
    </location>
</feature>
<dbReference type="PANTHER" id="PTHR31316">
    <property type="entry name" value="BETA-GLUCOSIDASE-LIKE PROTEIN NCA3, MITOCHONDRIAL-RELATED"/>
    <property type="match status" value="1"/>
</dbReference>
<evidence type="ECO:0000256" key="5">
    <source>
        <dbReference type="ARBA" id="ARBA00022729"/>
    </source>
</evidence>
<dbReference type="EMBL" id="JAGHQM010002554">
    <property type="protein sequence ID" value="KAH0548544.1"/>
    <property type="molecule type" value="Genomic_DNA"/>
</dbReference>
<proteinExistence type="inferred from homology"/>
<evidence type="ECO:0000256" key="1">
    <source>
        <dbReference type="ARBA" id="ARBA00004191"/>
    </source>
</evidence>
<keyword evidence="6" id="KW-0378">Hydrolase</keyword>
<evidence type="ECO:0000256" key="4">
    <source>
        <dbReference type="ARBA" id="ARBA00022525"/>
    </source>
</evidence>
<feature type="non-terminal residue" evidence="13">
    <location>
        <position position="394"/>
    </location>
</feature>
<dbReference type="InterPro" id="IPR051526">
    <property type="entry name" value="Beta-Glucosidase_SUN"/>
</dbReference>
<keyword evidence="14" id="KW-1185">Reference proteome</keyword>
<keyword evidence="7" id="KW-0119">Carbohydrate metabolism</keyword>
<dbReference type="GO" id="GO:0016798">
    <property type="term" value="F:hydrolase activity, acting on glycosyl bonds"/>
    <property type="evidence" value="ECO:0007669"/>
    <property type="project" value="UniProtKB-KW"/>
</dbReference>
<gene>
    <name evidence="13" type="ORF">GP486_007912</name>
</gene>
<organism evidence="13 14">
    <name type="scientific">Trichoglossum hirsutum</name>
    <dbReference type="NCBI Taxonomy" id="265104"/>
    <lineage>
        <taxon>Eukaryota</taxon>
        <taxon>Fungi</taxon>
        <taxon>Dikarya</taxon>
        <taxon>Ascomycota</taxon>
        <taxon>Pezizomycotina</taxon>
        <taxon>Geoglossomycetes</taxon>
        <taxon>Geoglossales</taxon>
        <taxon>Geoglossaceae</taxon>
        <taxon>Trichoglossum</taxon>
    </lineage>
</organism>
<evidence type="ECO:0000256" key="6">
    <source>
        <dbReference type="ARBA" id="ARBA00022801"/>
    </source>
</evidence>
<evidence type="ECO:0000313" key="14">
    <source>
        <dbReference type="Proteomes" id="UP000750711"/>
    </source>
</evidence>
<reference evidence="13" key="1">
    <citation type="submission" date="2021-03" db="EMBL/GenBank/DDBJ databases">
        <title>Comparative genomics and phylogenomic investigation of the class Geoglossomycetes provide insights into ecological specialization and systematics.</title>
        <authorList>
            <person name="Melie T."/>
            <person name="Pirro S."/>
            <person name="Miller A.N."/>
            <person name="Quandt A."/>
        </authorList>
    </citation>
    <scope>NUCLEOTIDE SEQUENCE</scope>
    <source>
        <strain evidence="13">CAQ_001_2017</strain>
    </source>
</reference>
<evidence type="ECO:0000256" key="10">
    <source>
        <dbReference type="ARBA" id="ARBA00023326"/>
    </source>
</evidence>
<evidence type="ECO:0000256" key="2">
    <source>
        <dbReference type="ARBA" id="ARBA00010579"/>
    </source>
</evidence>
<comment type="similarity">
    <text evidence="2">Belongs to the SUN family.</text>
</comment>
<protein>
    <submittedName>
        <fullName evidence="13">Uncharacterized protein</fullName>
    </submittedName>
</protein>
<dbReference type="AlphaFoldDB" id="A0A9P8IBX6"/>
<keyword evidence="5 12" id="KW-0732">Signal</keyword>
<name>A0A9P8IBX6_9PEZI</name>
<dbReference type="GO" id="GO:0009277">
    <property type="term" value="C:fungal-type cell wall"/>
    <property type="evidence" value="ECO:0007669"/>
    <property type="project" value="TreeGrafter"/>
</dbReference>
<keyword evidence="4" id="KW-0964">Secreted</keyword>
<keyword evidence="10" id="KW-0624">Polysaccharide degradation</keyword>
<comment type="caution">
    <text evidence="13">The sequence shown here is derived from an EMBL/GenBank/DDBJ whole genome shotgun (WGS) entry which is preliminary data.</text>
</comment>
<dbReference type="Proteomes" id="UP000750711">
    <property type="component" value="Unassembled WGS sequence"/>
</dbReference>
<keyword evidence="8" id="KW-0326">Glycosidase</keyword>
<evidence type="ECO:0000256" key="9">
    <source>
        <dbReference type="ARBA" id="ARBA00023316"/>
    </source>
</evidence>
<evidence type="ECO:0000256" key="8">
    <source>
        <dbReference type="ARBA" id="ARBA00023295"/>
    </source>
</evidence>
<feature type="region of interest" description="Disordered" evidence="11">
    <location>
        <begin position="83"/>
        <end position="144"/>
    </location>
</feature>
<feature type="compositionally biased region" description="Low complexity" evidence="11">
    <location>
        <begin position="113"/>
        <end position="133"/>
    </location>
</feature>
<feature type="compositionally biased region" description="Pro residues" evidence="11">
    <location>
        <begin position="88"/>
        <end position="98"/>
    </location>
</feature>
<dbReference type="Pfam" id="PF03856">
    <property type="entry name" value="SUN"/>
    <property type="match status" value="1"/>
</dbReference>
<dbReference type="GO" id="GO:0009986">
    <property type="term" value="C:cell surface"/>
    <property type="evidence" value="ECO:0007669"/>
    <property type="project" value="TreeGrafter"/>
</dbReference>
<keyword evidence="9" id="KW-0961">Cell wall biogenesis/degradation</keyword>
<dbReference type="PANTHER" id="PTHR31316:SF0">
    <property type="entry name" value="SECRETED BETA-GLUCOSIDASE SIM1-RELATED"/>
    <property type="match status" value="1"/>
</dbReference>
<evidence type="ECO:0000256" key="12">
    <source>
        <dbReference type="SAM" id="SignalP"/>
    </source>
</evidence>
<evidence type="ECO:0000256" key="11">
    <source>
        <dbReference type="SAM" id="MobiDB-lite"/>
    </source>
</evidence>
<feature type="signal peptide" evidence="12">
    <location>
        <begin position="1"/>
        <end position="18"/>
    </location>
</feature>
<evidence type="ECO:0000313" key="13">
    <source>
        <dbReference type="EMBL" id="KAH0548544.1"/>
    </source>
</evidence>